<dbReference type="AlphaFoldDB" id="A0A7R8UXV4"/>
<feature type="transmembrane region" description="Helical" evidence="1">
    <location>
        <begin position="62"/>
        <end position="81"/>
    </location>
</feature>
<protein>
    <recommendedName>
        <fullName evidence="4">F-box domain-containing protein</fullName>
    </recommendedName>
</protein>
<evidence type="ECO:0008006" key="4">
    <source>
        <dbReference type="Google" id="ProtNLM"/>
    </source>
</evidence>
<gene>
    <name evidence="2" type="ORF">HERILL_LOCUS11619</name>
</gene>
<evidence type="ECO:0000313" key="2">
    <source>
        <dbReference type="EMBL" id="CAD7089038.1"/>
    </source>
</evidence>
<dbReference type="SUPFAM" id="SSF81383">
    <property type="entry name" value="F-box domain"/>
    <property type="match status" value="1"/>
</dbReference>
<proteinExistence type="predicted"/>
<dbReference type="Proteomes" id="UP000594454">
    <property type="component" value="Chromosome 4"/>
</dbReference>
<dbReference type="SUPFAM" id="SSF52047">
    <property type="entry name" value="RNI-like"/>
    <property type="match status" value="1"/>
</dbReference>
<dbReference type="InterPro" id="IPR032675">
    <property type="entry name" value="LRR_dom_sf"/>
</dbReference>
<dbReference type="OrthoDB" id="549243at2759"/>
<organism evidence="2 3">
    <name type="scientific">Hermetia illucens</name>
    <name type="common">Black soldier fly</name>
    <dbReference type="NCBI Taxonomy" id="343691"/>
    <lineage>
        <taxon>Eukaryota</taxon>
        <taxon>Metazoa</taxon>
        <taxon>Ecdysozoa</taxon>
        <taxon>Arthropoda</taxon>
        <taxon>Hexapoda</taxon>
        <taxon>Insecta</taxon>
        <taxon>Pterygota</taxon>
        <taxon>Neoptera</taxon>
        <taxon>Endopterygota</taxon>
        <taxon>Diptera</taxon>
        <taxon>Brachycera</taxon>
        <taxon>Stratiomyomorpha</taxon>
        <taxon>Stratiomyidae</taxon>
        <taxon>Hermetiinae</taxon>
        <taxon>Hermetia</taxon>
    </lineage>
</organism>
<dbReference type="InterPro" id="IPR036047">
    <property type="entry name" value="F-box-like_dom_sf"/>
</dbReference>
<keyword evidence="1" id="KW-0812">Transmembrane</keyword>
<dbReference type="Gene3D" id="3.80.10.10">
    <property type="entry name" value="Ribonuclease Inhibitor"/>
    <property type="match status" value="1"/>
</dbReference>
<keyword evidence="1" id="KW-1133">Transmembrane helix</keyword>
<evidence type="ECO:0000256" key="1">
    <source>
        <dbReference type="SAM" id="Phobius"/>
    </source>
</evidence>
<evidence type="ECO:0000313" key="3">
    <source>
        <dbReference type="Proteomes" id="UP000594454"/>
    </source>
</evidence>
<dbReference type="FunCoup" id="A0A7R8UXV4">
    <property type="interactions" value="1"/>
</dbReference>
<dbReference type="EMBL" id="LR899012">
    <property type="protein sequence ID" value="CAD7089038.1"/>
    <property type="molecule type" value="Genomic_DNA"/>
</dbReference>
<dbReference type="InParanoid" id="A0A7R8UXV4"/>
<name>A0A7R8UXV4_HERIL</name>
<reference evidence="2 3" key="1">
    <citation type="submission" date="2020-11" db="EMBL/GenBank/DDBJ databases">
        <authorList>
            <person name="Wallbank WR R."/>
            <person name="Pardo Diaz C."/>
            <person name="Kozak K."/>
            <person name="Martin S."/>
            <person name="Jiggins C."/>
            <person name="Moest M."/>
            <person name="Warren A I."/>
            <person name="Generalovic N T."/>
            <person name="Byers J.R.P. K."/>
            <person name="Montejo-Kovacevich G."/>
            <person name="Yen C E."/>
        </authorList>
    </citation>
    <scope>NUCLEOTIDE SEQUENCE [LARGE SCALE GENOMIC DNA]</scope>
</reference>
<dbReference type="OMA" id="HAKWSFD"/>
<keyword evidence="1" id="KW-0472">Membrane</keyword>
<keyword evidence="3" id="KW-1185">Reference proteome</keyword>
<accession>A0A7R8UXV4</accession>
<sequence>MNITDLNDDCLYQICSYLSIHDMVELHSTCTRFAFITDRFFSTQRHLIIGMRTAQLDKMDRLLQCIGAYLTSVTIWIGYLMPENMVLPILLPVSKFCTNLKRLTVNFMKMEVKYKKLLMAVTSNVEFLDISCCDIDDDDADLLLSCKKVKTLTLNGNDRFRGLCLPQLTSLKHLIAKHSTGIHHYILEELRKRNVKIDDGT</sequence>